<dbReference type="GO" id="GO:0003677">
    <property type="term" value="F:DNA binding"/>
    <property type="evidence" value="ECO:0007669"/>
    <property type="project" value="InterPro"/>
</dbReference>
<dbReference type="InterPro" id="IPR011722">
    <property type="entry name" value="Hemimethylated_DNA-bd_dom"/>
</dbReference>
<feature type="non-terminal residue" evidence="2">
    <location>
        <position position="1"/>
    </location>
</feature>
<gene>
    <name evidence="2" type="ORF">OKA104_LOCUS53668</name>
</gene>
<evidence type="ECO:0000313" key="3">
    <source>
        <dbReference type="Proteomes" id="UP000663881"/>
    </source>
</evidence>
<comment type="caution">
    <text evidence="2">The sequence shown here is derived from an EMBL/GenBank/DDBJ whole genome shotgun (WGS) entry which is preliminary data.</text>
</comment>
<sequence>RLVNILDRPLPHPLPITPITEFVIRSARNMVNSITQGSTSLLNSYGLYAALAVLKILGDGPLPFTSNSMLNVLKEHFPMDLHFFQRLYSNLTIMNESLQQIQDQDLNPLPIEEKRRNNESCPKFYIGQIFQHLLYNYWGVICGRDLSCMASSL</sequence>
<feature type="domain" description="Hemimethylated DNA-binding" evidence="1">
    <location>
        <begin position="123"/>
        <end position="151"/>
    </location>
</feature>
<dbReference type="EMBL" id="CAJOAY010033930">
    <property type="protein sequence ID" value="CAF4441732.1"/>
    <property type="molecule type" value="Genomic_DNA"/>
</dbReference>
<reference evidence="2" key="1">
    <citation type="submission" date="2021-02" db="EMBL/GenBank/DDBJ databases">
        <authorList>
            <person name="Nowell W R."/>
        </authorList>
    </citation>
    <scope>NUCLEOTIDE SEQUENCE</scope>
</reference>
<dbReference type="AlphaFoldDB" id="A0A820RHW9"/>
<proteinExistence type="predicted"/>
<name>A0A820RHW9_9BILA</name>
<dbReference type="SUPFAM" id="SSF141255">
    <property type="entry name" value="YccV-like"/>
    <property type="match status" value="1"/>
</dbReference>
<dbReference type="Proteomes" id="UP000663881">
    <property type="component" value="Unassembled WGS sequence"/>
</dbReference>
<organism evidence="2 3">
    <name type="scientific">Adineta steineri</name>
    <dbReference type="NCBI Taxonomy" id="433720"/>
    <lineage>
        <taxon>Eukaryota</taxon>
        <taxon>Metazoa</taxon>
        <taxon>Spiralia</taxon>
        <taxon>Gnathifera</taxon>
        <taxon>Rotifera</taxon>
        <taxon>Eurotatoria</taxon>
        <taxon>Bdelloidea</taxon>
        <taxon>Adinetida</taxon>
        <taxon>Adinetidae</taxon>
        <taxon>Adineta</taxon>
    </lineage>
</organism>
<dbReference type="Gene3D" id="2.30.30.390">
    <property type="entry name" value="Hemimethylated DNA-binding domain"/>
    <property type="match status" value="1"/>
</dbReference>
<dbReference type="Pfam" id="PF08755">
    <property type="entry name" value="YccV-like"/>
    <property type="match status" value="1"/>
</dbReference>
<protein>
    <recommendedName>
        <fullName evidence="1">Hemimethylated DNA-binding domain-containing protein</fullName>
    </recommendedName>
</protein>
<accession>A0A820RHW9</accession>
<dbReference type="InterPro" id="IPR036623">
    <property type="entry name" value="Hemimethylated_DNA-bd_sf"/>
</dbReference>
<evidence type="ECO:0000259" key="1">
    <source>
        <dbReference type="Pfam" id="PF08755"/>
    </source>
</evidence>
<evidence type="ECO:0000313" key="2">
    <source>
        <dbReference type="EMBL" id="CAF4441732.1"/>
    </source>
</evidence>
<feature type="non-terminal residue" evidence="2">
    <location>
        <position position="153"/>
    </location>
</feature>